<accession>A0AA38HRC8</accession>
<feature type="compositionally biased region" description="Polar residues" evidence="1">
    <location>
        <begin position="116"/>
        <end position="133"/>
    </location>
</feature>
<comment type="caution">
    <text evidence="2">The sequence shown here is derived from an EMBL/GenBank/DDBJ whole genome shotgun (WGS) entry which is preliminary data.</text>
</comment>
<gene>
    <name evidence="2" type="ORF">Zmor_003060</name>
</gene>
<dbReference type="AlphaFoldDB" id="A0AA38HRC8"/>
<feature type="region of interest" description="Disordered" evidence="1">
    <location>
        <begin position="113"/>
        <end position="133"/>
    </location>
</feature>
<dbReference type="EMBL" id="JALNTZ010000010">
    <property type="protein sequence ID" value="KAJ3639719.1"/>
    <property type="molecule type" value="Genomic_DNA"/>
</dbReference>
<reference evidence="2" key="1">
    <citation type="journal article" date="2023" name="G3 (Bethesda)">
        <title>Whole genome assemblies of Zophobas morio and Tenebrio molitor.</title>
        <authorList>
            <person name="Kaur S."/>
            <person name="Stinson S.A."/>
            <person name="diCenzo G.C."/>
        </authorList>
    </citation>
    <scope>NUCLEOTIDE SEQUENCE</scope>
    <source>
        <strain evidence="2">QUZm001</strain>
    </source>
</reference>
<evidence type="ECO:0000313" key="3">
    <source>
        <dbReference type="Proteomes" id="UP001168821"/>
    </source>
</evidence>
<evidence type="ECO:0000256" key="1">
    <source>
        <dbReference type="SAM" id="MobiDB-lite"/>
    </source>
</evidence>
<organism evidence="2 3">
    <name type="scientific">Zophobas morio</name>
    <dbReference type="NCBI Taxonomy" id="2755281"/>
    <lineage>
        <taxon>Eukaryota</taxon>
        <taxon>Metazoa</taxon>
        <taxon>Ecdysozoa</taxon>
        <taxon>Arthropoda</taxon>
        <taxon>Hexapoda</taxon>
        <taxon>Insecta</taxon>
        <taxon>Pterygota</taxon>
        <taxon>Neoptera</taxon>
        <taxon>Endopterygota</taxon>
        <taxon>Coleoptera</taxon>
        <taxon>Polyphaga</taxon>
        <taxon>Cucujiformia</taxon>
        <taxon>Tenebrionidae</taxon>
        <taxon>Zophobas</taxon>
    </lineage>
</organism>
<protein>
    <submittedName>
        <fullName evidence="2">Uncharacterized protein</fullName>
    </submittedName>
</protein>
<keyword evidence="3" id="KW-1185">Reference proteome</keyword>
<name>A0AA38HRC8_9CUCU</name>
<dbReference type="Proteomes" id="UP001168821">
    <property type="component" value="Unassembled WGS sequence"/>
</dbReference>
<sequence>MTDSHEVLAGVKQRVTKFSATGHFAASSCSQQASSWLLKCPVVFRPHPEVLCSHGPTAARISKPAPKFTPHSIPFTSDPGLRRWWKKGSTSAAMAKRAPSARSPSKKLRVTIPIPQGTTPRSSTNARGDTNTKFRPNTIQLQIETSGTVIFPELDTTFVNLKRIALTTSRCLCPRRPDAKNLLSMLTNPCLCKLLTYSLQPM</sequence>
<evidence type="ECO:0000313" key="2">
    <source>
        <dbReference type="EMBL" id="KAJ3639719.1"/>
    </source>
</evidence>
<proteinExistence type="predicted"/>